<evidence type="ECO:0000259" key="16">
    <source>
        <dbReference type="Pfam" id="PF17900"/>
    </source>
</evidence>
<dbReference type="EMBL" id="CAJZ01000006">
    <property type="protein sequence ID" value="CCI82814.1"/>
    <property type="molecule type" value="Genomic_DNA"/>
</dbReference>
<dbReference type="Gene3D" id="2.60.40.1730">
    <property type="entry name" value="tricorn interacting facor f3 domain"/>
    <property type="match status" value="1"/>
</dbReference>
<evidence type="ECO:0000313" key="18">
    <source>
        <dbReference type="EMBL" id="EJZ82532.1"/>
    </source>
</evidence>
<dbReference type="PANTHER" id="PTHR11533:SF174">
    <property type="entry name" value="PUROMYCIN-SENSITIVE AMINOPEPTIDASE-RELATED"/>
    <property type="match status" value="1"/>
</dbReference>
<evidence type="ECO:0000313" key="17">
    <source>
        <dbReference type="EMBL" id="CCI82814.1"/>
    </source>
</evidence>
<dbReference type="InterPro" id="IPR027268">
    <property type="entry name" value="Peptidase_M4/M1_CTD_sf"/>
</dbReference>
<organism evidence="17 20">
    <name type="scientific">Corynebacterium otitidis ATCC 51513</name>
    <dbReference type="NCBI Taxonomy" id="883169"/>
    <lineage>
        <taxon>Bacteria</taxon>
        <taxon>Bacillati</taxon>
        <taxon>Actinomycetota</taxon>
        <taxon>Actinomycetes</taxon>
        <taxon>Mycobacteriales</taxon>
        <taxon>Corynebacteriaceae</taxon>
        <taxon>Corynebacterium</taxon>
    </lineage>
</organism>
<comment type="catalytic activity">
    <reaction evidence="1">
        <text>Release of an N-terminal amino acid, Xaa-|-Yaa- from a peptide, amide or arylamide. Xaa is preferably Ala, but may be most amino acids including Pro (slow action). When a terminal hydrophobic residue is followed by a prolyl residue, the two may be released as an intact Xaa-Pro dipeptide.</text>
        <dbReference type="EC" id="3.4.11.2"/>
    </reaction>
</comment>
<evidence type="ECO:0000256" key="2">
    <source>
        <dbReference type="ARBA" id="ARBA00001947"/>
    </source>
</evidence>
<dbReference type="GO" id="GO:0016285">
    <property type="term" value="F:alanyl aminopeptidase activity"/>
    <property type="evidence" value="ECO:0007669"/>
    <property type="project" value="UniProtKB-EC"/>
</dbReference>
<dbReference type="GO" id="GO:0070006">
    <property type="term" value="F:metalloaminopeptidase activity"/>
    <property type="evidence" value="ECO:0007669"/>
    <property type="project" value="TreeGrafter"/>
</dbReference>
<dbReference type="PANTHER" id="PTHR11533">
    <property type="entry name" value="PROTEASE M1 ZINC METALLOPROTEASE"/>
    <property type="match status" value="1"/>
</dbReference>
<dbReference type="InterPro" id="IPR024571">
    <property type="entry name" value="ERAP1-like_C_dom"/>
</dbReference>
<keyword evidence="10" id="KW-0862">Zinc</keyword>
<dbReference type="GO" id="GO:0042277">
    <property type="term" value="F:peptide binding"/>
    <property type="evidence" value="ECO:0007669"/>
    <property type="project" value="TreeGrafter"/>
</dbReference>
<dbReference type="Proteomes" id="UP000011016">
    <property type="component" value="Unassembled WGS sequence"/>
</dbReference>
<keyword evidence="19" id="KW-1185">Reference proteome</keyword>
<keyword evidence="6 17" id="KW-0031">Aminopeptidase</keyword>
<accession>I7LB46</accession>
<dbReference type="InterPro" id="IPR050344">
    <property type="entry name" value="Peptidase_M1_aminopeptidases"/>
</dbReference>
<dbReference type="CDD" id="cd09602">
    <property type="entry name" value="M1_APN"/>
    <property type="match status" value="1"/>
</dbReference>
<evidence type="ECO:0000256" key="8">
    <source>
        <dbReference type="ARBA" id="ARBA00022723"/>
    </source>
</evidence>
<dbReference type="Pfam" id="PF17900">
    <property type="entry name" value="Peptidase_M1_N"/>
    <property type="match status" value="1"/>
</dbReference>
<gene>
    <name evidence="17" type="primary">pepN</name>
    <name evidence="17" type="ORF">BN46_0059</name>
    <name evidence="18" type="ORF">HMPREF9719_00520</name>
</gene>
<evidence type="ECO:0000256" key="5">
    <source>
        <dbReference type="ARBA" id="ARBA00015611"/>
    </source>
</evidence>
<feature type="domain" description="Peptidase M1 membrane alanine aminopeptidase" evidence="14">
    <location>
        <begin position="257"/>
        <end position="468"/>
    </location>
</feature>
<comment type="caution">
    <text evidence="17">The sequence shown here is derived from an EMBL/GenBank/DDBJ whole genome shotgun (WGS) entry which is preliminary data.</text>
</comment>
<dbReference type="AlphaFoldDB" id="I7LB46"/>
<evidence type="ECO:0000259" key="14">
    <source>
        <dbReference type="Pfam" id="PF01433"/>
    </source>
</evidence>
<evidence type="ECO:0000256" key="3">
    <source>
        <dbReference type="ARBA" id="ARBA00010136"/>
    </source>
</evidence>
<feature type="domain" description="ERAP1-like C-terminal" evidence="15">
    <location>
        <begin position="545"/>
        <end position="852"/>
    </location>
</feature>
<evidence type="ECO:0000256" key="10">
    <source>
        <dbReference type="ARBA" id="ARBA00022833"/>
    </source>
</evidence>
<evidence type="ECO:0000256" key="11">
    <source>
        <dbReference type="ARBA" id="ARBA00023049"/>
    </source>
</evidence>
<evidence type="ECO:0000256" key="7">
    <source>
        <dbReference type="ARBA" id="ARBA00022670"/>
    </source>
</evidence>
<dbReference type="GO" id="GO:0016020">
    <property type="term" value="C:membrane"/>
    <property type="evidence" value="ECO:0007669"/>
    <property type="project" value="TreeGrafter"/>
</dbReference>
<dbReference type="PRINTS" id="PR00756">
    <property type="entry name" value="ALADIPTASE"/>
</dbReference>
<evidence type="ECO:0000256" key="13">
    <source>
        <dbReference type="ARBA" id="ARBA00031533"/>
    </source>
</evidence>
<dbReference type="Gene3D" id="1.10.390.10">
    <property type="entry name" value="Neutral Protease Domain 2"/>
    <property type="match status" value="1"/>
</dbReference>
<keyword evidence="7" id="KW-0645">Protease</keyword>
<dbReference type="eggNOG" id="COG0308">
    <property type="taxonomic scope" value="Bacteria"/>
</dbReference>
<reference evidence="18 19" key="2">
    <citation type="submission" date="2012-08" db="EMBL/GenBank/DDBJ databases">
        <title>The Genome Sequence of Turicella otitidis ATCC 51513.</title>
        <authorList>
            <consortium name="The Broad Institute Genome Sequencing Platform"/>
            <person name="Earl A."/>
            <person name="Ward D."/>
            <person name="Feldgarden M."/>
            <person name="Gevers D."/>
            <person name="Huys G."/>
            <person name="Walker B."/>
            <person name="Young S.K."/>
            <person name="Zeng Q."/>
            <person name="Gargeya S."/>
            <person name="Fitzgerald M."/>
            <person name="Haas B."/>
            <person name="Abouelleil A."/>
            <person name="Alvarado L."/>
            <person name="Arachchi H.M."/>
            <person name="Berlin A.M."/>
            <person name="Chapman S.B."/>
            <person name="Goldberg J."/>
            <person name="Griggs A."/>
            <person name="Gujja S."/>
            <person name="Hansen M."/>
            <person name="Howarth C."/>
            <person name="Imamovic A."/>
            <person name="Larimer J."/>
            <person name="McCowen C."/>
            <person name="Montmayeur A."/>
            <person name="Murphy C."/>
            <person name="Neiman D."/>
            <person name="Pearson M."/>
            <person name="Priest M."/>
            <person name="Roberts A."/>
            <person name="Saif S."/>
            <person name="Shea T."/>
            <person name="Sisk P."/>
            <person name="Sykes S."/>
            <person name="Wortman J."/>
            <person name="Nusbaum C."/>
            <person name="Birren B."/>
        </authorList>
    </citation>
    <scope>NUCLEOTIDE SEQUENCE [LARGE SCALE GENOMIC DNA]</scope>
    <source>
        <strain evidence="18 19">ATCC 51513</strain>
    </source>
</reference>
<dbReference type="PATRIC" id="fig|883169.3.peg.490"/>
<evidence type="ECO:0000256" key="12">
    <source>
        <dbReference type="ARBA" id="ARBA00029811"/>
    </source>
</evidence>
<dbReference type="GO" id="GO:0005737">
    <property type="term" value="C:cytoplasm"/>
    <property type="evidence" value="ECO:0007669"/>
    <property type="project" value="TreeGrafter"/>
</dbReference>
<dbReference type="InterPro" id="IPR012778">
    <property type="entry name" value="Pept_M1_aminopeptidase"/>
</dbReference>
<dbReference type="SUPFAM" id="SSF55486">
    <property type="entry name" value="Metalloproteases ('zincins'), catalytic domain"/>
    <property type="match status" value="1"/>
</dbReference>
<keyword evidence="9 17" id="KW-0378">Hydrolase</keyword>
<feature type="domain" description="Aminopeptidase N-like N-terminal" evidence="16">
    <location>
        <begin position="22"/>
        <end position="200"/>
    </location>
</feature>
<dbReference type="MEROPS" id="M01.009"/>
<dbReference type="GO" id="GO:0006508">
    <property type="term" value="P:proteolysis"/>
    <property type="evidence" value="ECO:0007669"/>
    <property type="project" value="UniProtKB-KW"/>
</dbReference>
<evidence type="ECO:0000256" key="1">
    <source>
        <dbReference type="ARBA" id="ARBA00000098"/>
    </source>
</evidence>
<keyword evidence="8" id="KW-0479">Metal-binding</keyword>
<dbReference type="NCBIfam" id="TIGR02412">
    <property type="entry name" value="pepN_strep_liv"/>
    <property type="match status" value="1"/>
</dbReference>
<dbReference type="GO" id="GO:0043171">
    <property type="term" value="P:peptide catabolic process"/>
    <property type="evidence" value="ECO:0007669"/>
    <property type="project" value="TreeGrafter"/>
</dbReference>
<dbReference type="EC" id="3.4.11.2" evidence="4"/>
<dbReference type="InterPro" id="IPR001930">
    <property type="entry name" value="Peptidase_M1"/>
</dbReference>
<protein>
    <recommendedName>
        <fullName evidence="5">Aminopeptidase N</fullName>
        <ecNumber evidence="4">3.4.11.2</ecNumber>
    </recommendedName>
    <alternativeName>
        <fullName evidence="12">Alanine aminopeptidase</fullName>
    </alternativeName>
    <alternativeName>
        <fullName evidence="13">Lysyl aminopeptidase</fullName>
    </alternativeName>
</protein>
<dbReference type="OrthoDB" id="100605at2"/>
<comment type="cofactor">
    <cofactor evidence="2">
        <name>Zn(2+)</name>
        <dbReference type="ChEBI" id="CHEBI:29105"/>
    </cofactor>
</comment>
<reference evidence="17 20" key="1">
    <citation type="journal article" date="2012" name="J. Bacteriol.">
        <title>Draft Genome Sequence of Turicella otitidis ATCC 51513, Isolated from Middle Ear Fluid from a Child with Otitis Media.</title>
        <authorList>
            <person name="Brinkrolf K."/>
            <person name="Schneider J."/>
            <person name="Knecht M."/>
            <person name="Ruckert C."/>
            <person name="Tauch A."/>
        </authorList>
    </citation>
    <scope>NUCLEOTIDE SEQUENCE [LARGE SCALE GENOMIC DNA]</scope>
    <source>
        <strain evidence="17 20">ATCC 51513</strain>
    </source>
</reference>
<comment type="similarity">
    <text evidence="3">Belongs to the peptidase M1 family.</text>
</comment>
<evidence type="ECO:0000313" key="19">
    <source>
        <dbReference type="Proteomes" id="UP000006078"/>
    </source>
</evidence>
<dbReference type="EMBL" id="AHAE01000030">
    <property type="protein sequence ID" value="EJZ82532.1"/>
    <property type="molecule type" value="Genomic_DNA"/>
</dbReference>
<evidence type="ECO:0000256" key="9">
    <source>
        <dbReference type="ARBA" id="ARBA00022801"/>
    </source>
</evidence>
<dbReference type="InterPro" id="IPR045357">
    <property type="entry name" value="Aminopeptidase_N-like_N"/>
</dbReference>
<keyword evidence="11" id="KW-0482">Metalloprotease</keyword>
<dbReference type="InterPro" id="IPR014782">
    <property type="entry name" value="Peptidase_M1_dom"/>
</dbReference>
<dbReference type="SUPFAM" id="SSF63737">
    <property type="entry name" value="Leukotriene A4 hydrolase N-terminal domain"/>
    <property type="match status" value="1"/>
</dbReference>
<evidence type="ECO:0000256" key="6">
    <source>
        <dbReference type="ARBA" id="ARBA00022438"/>
    </source>
</evidence>
<evidence type="ECO:0000313" key="20">
    <source>
        <dbReference type="Proteomes" id="UP000011016"/>
    </source>
</evidence>
<dbReference type="STRING" id="29321.AAV33_02900"/>
<dbReference type="InterPro" id="IPR042097">
    <property type="entry name" value="Aminopeptidase_N-like_N_sf"/>
</dbReference>
<dbReference type="Proteomes" id="UP000006078">
    <property type="component" value="Unassembled WGS sequence"/>
</dbReference>
<evidence type="ECO:0000256" key="4">
    <source>
        <dbReference type="ARBA" id="ARBA00012564"/>
    </source>
</evidence>
<dbReference type="Pfam" id="PF11838">
    <property type="entry name" value="ERAP1_C"/>
    <property type="match status" value="1"/>
</dbReference>
<name>I7LB46_9CORY</name>
<dbReference type="HOGENOM" id="CLU_007335_1_1_11"/>
<evidence type="ECO:0000259" key="15">
    <source>
        <dbReference type="Pfam" id="PF11838"/>
    </source>
</evidence>
<dbReference type="Pfam" id="PF01433">
    <property type="entry name" value="Peptidase_M1"/>
    <property type="match status" value="1"/>
</dbReference>
<dbReference type="RefSeq" id="WP_004600410.1">
    <property type="nucleotide sequence ID" value="NZ_HF541865.1"/>
</dbReference>
<proteinExistence type="inferred from homology"/>
<dbReference type="GO" id="GO:0005615">
    <property type="term" value="C:extracellular space"/>
    <property type="evidence" value="ECO:0007669"/>
    <property type="project" value="TreeGrafter"/>
</dbReference>
<sequence>MSSTNLTREEAAARAALIGKVHYDIDLDLTGATDREADTFRSRTSVDLEVNEAGSTFIDLRARGVRLVELDGVDVTADALATTEAGCYEKDEGIALRNLKAGDHRLVVDADAVYSRTGEGLHRFVDPVDGETYLYTQFETADAKRMFACFDQPDIKATYRLSVAAPAHWRVISNAEPDTATEGDSARHEVVVDYPLSTYLVALCAGPYQGVTDEWRGRLTHHPETPAGQPKELSVPLGVYCRASLIDSLDAERILTETKQGFDFYHRNFGFAYPFGVYNQVFVPEFNAGAMENAGCVTIRDEYVFSSTPTQYRYERRADTILHELAHMWFGDLVTMRWWDDLWLNESFATWASAISQAEETQYDTAWVTFANVEKSWAYEQDQLPTTHPISADAGDIETVEANFDGITYAKGASVLKQLQAYVGREEFFAGVRRHFAAHQFSNATFDDLLGSLEEASGRDLSGWAEQWLKTTGPSRLYPEFNLEDGRYSSFAVRQEADSPREHRVAVGLYRLEGDTVNRVRRVELDVSGGRTEVPELAGEEAADLVLVNDDDLTYCLMGLDEGSTAFALENIDRIAEPMARTLCWSAAWEATREGRLKARDFVRLVARGASAETELAVLEKVLSQAVTALTRYAEPEWAAGEGRKLLARELLAGARGERPEPALVFARALARVPLTDDAADYFRGVLAGEAGSLTVDADLRWTALTALIAGGAVTAPEQEVARLEEQDRTASGARQALTARAAVPERAVKERVADEIFSGGLSNVELRAALSGLAAPGAESLLDGVAARYFDEAQRVWDEFSTEMATTTLEGLYPRWDVSSRTVERTGEFLEAERSHGLKRILVERRDALERALRLRSVDAE</sequence>
<dbReference type="GO" id="GO:0008270">
    <property type="term" value="F:zinc ion binding"/>
    <property type="evidence" value="ECO:0007669"/>
    <property type="project" value="InterPro"/>
</dbReference>
<dbReference type="FunFam" id="1.10.390.10:FF:000004">
    <property type="entry name" value="Aminopeptidase N"/>
    <property type="match status" value="1"/>
</dbReference>